<dbReference type="PANTHER" id="PTHR33395">
    <property type="entry name" value="TRANSCRIPTASE, PUTATIVE-RELATED-RELATED"/>
    <property type="match status" value="1"/>
</dbReference>
<feature type="domain" description="Endonuclease/exonuclease/phosphatase" evidence="1">
    <location>
        <begin position="5"/>
        <end position="195"/>
    </location>
</feature>
<proteinExistence type="predicted"/>
<dbReference type="Pfam" id="PF03372">
    <property type="entry name" value="Exo_endo_phos"/>
    <property type="match status" value="1"/>
</dbReference>
<keyword evidence="3" id="KW-1185">Reference proteome</keyword>
<dbReference type="InterPro" id="IPR036691">
    <property type="entry name" value="Endo/exonu/phosph_ase_sf"/>
</dbReference>
<evidence type="ECO:0000259" key="1">
    <source>
        <dbReference type="Pfam" id="PF03372"/>
    </source>
</evidence>
<comment type="caution">
    <text evidence="2">The sequence shown here is derived from an EMBL/GenBank/DDBJ whole genome shotgun (WGS) entry which is preliminary data.</text>
</comment>
<dbReference type="Gene3D" id="3.60.10.10">
    <property type="entry name" value="Endonuclease/exonuclease/phosphatase"/>
    <property type="match status" value="1"/>
</dbReference>
<sequence length="207" mass="23772">MGNRQEELEAILQQENYDIVAITETWWDDSHSWSAAMDGYKLFRRDRQGRRGSGVALYVKECFDCLELNDGDDRVECLWVRIREKANKADIMVGCCYRPPNQDEEADEIFCKQLGEVTRSQALVLMGDLPDICWKYNIAERKQSRRFLECVEDNFLTQLVSEPTREGTPLDLLFVNREGLVSDVMVGGCIGHSDHDGLDLKGLFQPK</sequence>
<reference evidence="2 3" key="1">
    <citation type="submission" date="2024-06" db="EMBL/GenBank/DDBJ databases">
        <title>The draft genome of Grus japonensis, version 3.</title>
        <authorList>
            <person name="Nabeshima K."/>
            <person name="Suzuki S."/>
            <person name="Onuma M."/>
        </authorList>
    </citation>
    <scope>NUCLEOTIDE SEQUENCE [LARGE SCALE GENOMIC DNA]</scope>
    <source>
        <strain evidence="2 3">451A</strain>
    </source>
</reference>
<dbReference type="EMBL" id="BAAFJT010000339">
    <property type="protein sequence ID" value="GAB0210011.1"/>
    <property type="molecule type" value="Genomic_DNA"/>
</dbReference>
<protein>
    <recommendedName>
        <fullName evidence="1">Endonuclease/exonuclease/phosphatase domain-containing protein</fullName>
    </recommendedName>
</protein>
<evidence type="ECO:0000313" key="3">
    <source>
        <dbReference type="Proteomes" id="UP001623348"/>
    </source>
</evidence>
<dbReference type="Proteomes" id="UP001623348">
    <property type="component" value="Unassembled WGS sequence"/>
</dbReference>
<dbReference type="SUPFAM" id="SSF56219">
    <property type="entry name" value="DNase I-like"/>
    <property type="match status" value="1"/>
</dbReference>
<dbReference type="InterPro" id="IPR005135">
    <property type="entry name" value="Endo/exonuclease/phosphatase"/>
</dbReference>
<name>A0ABC9YJA7_GRUJA</name>
<accession>A0ABC9YJA7</accession>
<organism evidence="2 3">
    <name type="scientific">Grus japonensis</name>
    <name type="common">Japanese crane</name>
    <name type="synonym">Red-crowned crane</name>
    <dbReference type="NCBI Taxonomy" id="30415"/>
    <lineage>
        <taxon>Eukaryota</taxon>
        <taxon>Metazoa</taxon>
        <taxon>Chordata</taxon>
        <taxon>Craniata</taxon>
        <taxon>Vertebrata</taxon>
        <taxon>Euteleostomi</taxon>
        <taxon>Archelosauria</taxon>
        <taxon>Archosauria</taxon>
        <taxon>Dinosauria</taxon>
        <taxon>Saurischia</taxon>
        <taxon>Theropoda</taxon>
        <taxon>Coelurosauria</taxon>
        <taxon>Aves</taxon>
        <taxon>Neognathae</taxon>
        <taxon>Neoaves</taxon>
        <taxon>Gruiformes</taxon>
        <taxon>Gruidae</taxon>
        <taxon>Grus</taxon>
    </lineage>
</organism>
<dbReference type="AlphaFoldDB" id="A0ABC9YJA7"/>
<gene>
    <name evidence="2" type="ORF">GRJ2_003466900</name>
</gene>
<dbReference type="PANTHER" id="PTHR33395:SF22">
    <property type="entry name" value="REVERSE TRANSCRIPTASE DOMAIN-CONTAINING PROTEIN"/>
    <property type="match status" value="1"/>
</dbReference>
<evidence type="ECO:0000313" key="2">
    <source>
        <dbReference type="EMBL" id="GAB0210011.1"/>
    </source>
</evidence>